<proteinExistence type="predicted"/>
<dbReference type="Pfam" id="PF01494">
    <property type="entry name" value="FAD_binding_3"/>
    <property type="match status" value="1"/>
</dbReference>
<dbReference type="PANTHER" id="PTHR43476">
    <property type="entry name" value="3-(3-HYDROXY-PHENYL)PROPIONATE/3-HYDROXYCINNAMIC ACID HYDROXYLASE"/>
    <property type="match status" value="1"/>
</dbReference>
<dbReference type="PRINTS" id="PR00420">
    <property type="entry name" value="RNGMNOXGNASE"/>
</dbReference>
<keyword evidence="1" id="KW-0560">Oxidoreductase</keyword>
<dbReference type="InterPro" id="IPR036188">
    <property type="entry name" value="FAD/NAD-bd_sf"/>
</dbReference>
<reference evidence="4" key="1">
    <citation type="submission" date="2023-03" db="EMBL/GenBank/DDBJ databases">
        <title>Andean soil-derived lignocellulolytic bacterial consortium as a source of novel taxa and putative plastic-active enzymes.</title>
        <authorList>
            <person name="Diaz-Garcia L."/>
            <person name="Chuvochina M."/>
            <person name="Feuerriegel G."/>
            <person name="Bunk B."/>
            <person name="Sproer C."/>
            <person name="Streit W.R."/>
            <person name="Rodriguez L.M."/>
            <person name="Overmann J."/>
            <person name="Jimenez D.J."/>
        </authorList>
    </citation>
    <scope>NUCLEOTIDE SEQUENCE</scope>
    <source>
        <strain evidence="4">MAG 26</strain>
    </source>
</reference>
<protein>
    <submittedName>
        <fullName evidence="4">FAD-dependent oxidoreductase</fullName>
    </submittedName>
</protein>
<accession>A0AAJ5X8C3</accession>
<sequence>MAEKKDVIVVGAGPVGMLTALALAQTGASVTVIEQEPHIVNSPRAAVYFPSTLVILEELGLLDELNAIGFQNRTFGTHVPEFGYTSVVTTEPIEGIPYDYQLHAGQHDVARVAMEHARKLGVEVLFEHEVAALEDGPDGVTVTVKTAAGEQALSAKWLIGADGARSTVRRLAGIEFEGHTWPERFVATNVKFDFRTLGYQQANFVCDPVNMAVIAQLDRDGLWRCTYMEDSALPLETYEERIHQRYEHFMQGSKAYELVSASPYMLHQRAAETLHKGHVLLAGDAAHATNPCGGLGLTSGVWTGMVLADILGAVLRGEEDESILDRYSDERRRIFWDIVTPAATDNKRMLQESDPEQRQKDLDAVKALSDDPDSGAMLMLFAYKVIGDLLRRNSRWKDADPTPRVKLDIAARQHQIH</sequence>
<dbReference type="PANTHER" id="PTHR43476:SF4">
    <property type="entry name" value="BLR0106 PROTEIN"/>
    <property type="match status" value="1"/>
</dbReference>
<gene>
    <name evidence="4" type="ORF">P0Y56_13060</name>
</gene>
<dbReference type="InterPro" id="IPR002938">
    <property type="entry name" value="FAD-bd"/>
</dbReference>
<dbReference type="Proteomes" id="UP001218362">
    <property type="component" value="Chromosome"/>
</dbReference>
<evidence type="ECO:0000259" key="3">
    <source>
        <dbReference type="Pfam" id="PF01494"/>
    </source>
</evidence>
<dbReference type="GO" id="GO:0071949">
    <property type="term" value="F:FAD binding"/>
    <property type="evidence" value="ECO:0007669"/>
    <property type="project" value="InterPro"/>
</dbReference>
<organism evidence="4 5">
    <name type="scientific">Candidatus Andeanibacterium colombiense</name>
    <dbReference type="NCBI Taxonomy" id="3121345"/>
    <lineage>
        <taxon>Bacteria</taxon>
        <taxon>Pseudomonadati</taxon>
        <taxon>Pseudomonadota</taxon>
        <taxon>Alphaproteobacteria</taxon>
        <taxon>Sphingomonadales</taxon>
        <taxon>Sphingomonadaceae</taxon>
        <taxon>Candidatus Andeanibacterium</taxon>
    </lineage>
</organism>
<dbReference type="Gene3D" id="3.50.50.60">
    <property type="entry name" value="FAD/NAD(P)-binding domain"/>
    <property type="match status" value="1"/>
</dbReference>
<evidence type="ECO:0000256" key="1">
    <source>
        <dbReference type="ARBA" id="ARBA00023002"/>
    </source>
</evidence>
<dbReference type="Gene3D" id="3.30.70.2450">
    <property type="match status" value="1"/>
</dbReference>
<evidence type="ECO:0000313" key="4">
    <source>
        <dbReference type="EMBL" id="WEK45949.1"/>
    </source>
</evidence>
<dbReference type="GO" id="GO:0016491">
    <property type="term" value="F:oxidoreductase activity"/>
    <property type="evidence" value="ECO:0007669"/>
    <property type="project" value="UniProtKB-KW"/>
</dbReference>
<name>A0AAJ5X8C3_9SPHN</name>
<dbReference type="InterPro" id="IPR050631">
    <property type="entry name" value="PheA/TfdB_FAD_monoxygenase"/>
</dbReference>
<dbReference type="EMBL" id="CP119316">
    <property type="protein sequence ID" value="WEK45949.1"/>
    <property type="molecule type" value="Genomic_DNA"/>
</dbReference>
<feature type="domain" description="FAD-binding" evidence="3">
    <location>
        <begin position="6"/>
        <end position="340"/>
    </location>
</feature>
<dbReference type="SUPFAM" id="SSF51905">
    <property type="entry name" value="FAD/NAD(P)-binding domain"/>
    <property type="match status" value="1"/>
</dbReference>
<dbReference type="KEGG" id="acob:P0Y56_13060"/>
<dbReference type="AlphaFoldDB" id="A0AAJ5X8C3"/>
<keyword evidence="2" id="KW-0520">NAD</keyword>
<evidence type="ECO:0000313" key="5">
    <source>
        <dbReference type="Proteomes" id="UP001218362"/>
    </source>
</evidence>
<evidence type="ECO:0000256" key="2">
    <source>
        <dbReference type="ARBA" id="ARBA00023027"/>
    </source>
</evidence>